<dbReference type="PANTHER" id="PTHR33238">
    <property type="entry name" value="IRON (METAL) DEPENDENT REPRESSOR, DTXR FAMILY"/>
    <property type="match status" value="1"/>
</dbReference>
<dbReference type="InterPro" id="IPR038157">
    <property type="entry name" value="FeoA_core_dom"/>
</dbReference>
<evidence type="ECO:0000313" key="14">
    <source>
        <dbReference type="EMBL" id="CAQ04091.1"/>
    </source>
</evidence>
<dbReference type="InterPro" id="IPR007167">
    <property type="entry name" value="Fe-transptr_FeoA-like"/>
</dbReference>
<dbReference type="Gene3D" id="1.10.10.10">
    <property type="entry name" value="Winged helix-like DNA-binding domain superfamily/Winged helix DNA-binding domain"/>
    <property type="match status" value="1"/>
</dbReference>
<dbReference type="Gene3D" id="1.10.60.10">
    <property type="entry name" value="Iron dependent repressor, metal binding and dimerisation domain"/>
    <property type="match status" value="1"/>
</dbReference>
<dbReference type="FunFam" id="1.10.60.10:FF:000004">
    <property type="entry name" value="DtxR family transcriptional regulator"/>
    <property type="match status" value="1"/>
</dbReference>
<dbReference type="GO" id="GO:0005737">
    <property type="term" value="C:cytoplasm"/>
    <property type="evidence" value="ECO:0007669"/>
    <property type="project" value="UniProtKB-SubCell"/>
</dbReference>
<dbReference type="InterPro" id="IPR050536">
    <property type="entry name" value="DtxR_MntR_Metal-Reg"/>
</dbReference>
<keyword evidence="5" id="KW-0678">Repressor</keyword>
<dbReference type="SUPFAM" id="SSF46785">
    <property type="entry name" value="Winged helix' DNA-binding domain"/>
    <property type="match status" value="1"/>
</dbReference>
<dbReference type="SUPFAM" id="SSF47979">
    <property type="entry name" value="Iron-dependent repressor protein, dimerization domain"/>
    <property type="match status" value="1"/>
</dbReference>
<dbReference type="AlphaFoldDB" id="B1VEA2"/>
<keyword evidence="8" id="KW-0010">Activator</keyword>
<organism evidence="14 15">
    <name type="scientific">Corynebacterium urealyticum (strain ATCC 43042 / DSM 7109)</name>
    <dbReference type="NCBI Taxonomy" id="504474"/>
    <lineage>
        <taxon>Bacteria</taxon>
        <taxon>Bacillati</taxon>
        <taxon>Actinomycetota</taxon>
        <taxon>Actinomycetes</taxon>
        <taxon>Mycobacteriales</taxon>
        <taxon>Corynebacteriaceae</taxon>
        <taxon>Corynebacterium</taxon>
    </lineage>
</organism>
<dbReference type="InterPro" id="IPR001367">
    <property type="entry name" value="Fe_dep_repressor"/>
</dbReference>
<dbReference type="GO" id="GO:0046983">
    <property type="term" value="F:protein dimerization activity"/>
    <property type="evidence" value="ECO:0007669"/>
    <property type="project" value="InterPro"/>
</dbReference>
<evidence type="ECO:0000259" key="13">
    <source>
        <dbReference type="PROSITE" id="PS50944"/>
    </source>
</evidence>
<evidence type="ECO:0000256" key="12">
    <source>
        <dbReference type="SAM" id="MobiDB-lite"/>
    </source>
</evidence>
<keyword evidence="10" id="KW-0464">Manganese</keyword>
<dbReference type="GO" id="GO:0003677">
    <property type="term" value="F:DNA binding"/>
    <property type="evidence" value="ECO:0007669"/>
    <property type="project" value="UniProtKB-KW"/>
</dbReference>
<evidence type="ECO:0000256" key="9">
    <source>
        <dbReference type="ARBA" id="ARBA00023163"/>
    </source>
</evidence>
<evidence type="ECO:0000256" key="1">
    <source>
        <dbReference type="ARBA" id="ARBA00004496"/>
    </source>
</evidence>
<keyword evidence="7" id="KW-0238">DNA-binding</keyword>
<dbReference type="Proteomes" id="UP000001727">
    <property type="component" value="Chromosome"/>
</dbReference>
<sequence>MHPENTAGQKAENPLPDQADPFTQNQSLNPEALASIIASLSTSSQDYLKAIWNLREWSANPVTAKALSSQVGVRLSTASDAIKKLREQGFVDHAPYGEVTLTDVGRRVALTMVRRHRLLETFLFNTLGYRWDQVHAEAENLEHAVSDFLVERLADVLGNPATDPHGDPIPSADGQVAMPDATPLTALAPGELGQVVRIADDNSELLRFFESQDLGVGMQVSWDQGAPFSGSVLVQVTGKKSFPLSEDALGAIWVLRPTRN</sequence>
<keyword evidence="6" id="KW-0805">Transcription regulation</keyword>
<dbReference type="STRING" id="504474.cu0131"/>
<dbReference type="GO" id="GO:0046914">
    <property type="term" value="F:transition metal ion binding"/>
    <property type="evidence" value="ECO:0007669"/>
    <property type="project" value="InterPro"/>
</dbReference>
<comment type="subunit">
    <text evidence="3">Homodimer.</text>
</comment>
<dbReference type="RefSeq" id="WP_012359397.1">
    <property type="nucleotide sequence ID" value="NC_010545.1"/>
</dbReference>
<evidence type="ECO:0000256" key="4">
    <source>
        <dbReference type="ARBA" id="ARBA00022490"/>
    </source>
</evidence>
<dbReference type="InterPro" id="IPR036421">
    <property type="entry name" value="Fe_dep_repressor_sf"/>
</dbReference>
<dbReference type="Pfam" id="PF01325">
    <property type="entry name" value="Fe_dep_repress"/>
    <property type="match status" value="1"/>
</dbReference>
<dbReference type="Pfam" id="PF04023">
    <property type="entry name" value="FeoA"/>
    <property type="match status" value="1"/>
</dbReference>
<evidence type="ECO:0000256" key="8">
    <source>
        <dbReference type="ARBA" id="ARBA00023159"/>
    </source>
</evidence>
<dbReference type="PROSITE" id="PS50944">
    <property type="entry name" value="HTH_DTXR"/>
    <property type="match status" value="1"/>
</dbReference>
<keyword evidence="9" id="KW-0804">Transcription</keyword>
<dbReference type="SMART" id="SM00899">
    <property type="entry name" value="FeoA"/>
    <property type="match status" value="1"/>
</dbReference>
<dbReference type="eggNOG" id="COG1321">
    <property type="taxonomic scope" value="Bacteria"/>
</dbReference>
<evidence type="ECO:0000256" key="7">
    <source>
        <dbReference type="ARBA" id="ARBA00023125"/>
    </source>
</evidence>
<dbReference type="HOGENOM" id="CLU_069532_0_2_11"/>
<keyword evidence="4" id="KW-0963">Cytoplasm</keyword>
<dbReference type="Gene3D" id="2.30.30.90">
    <property type="match status" value="1"/>
</dbReference>
<gene>
    <name evidence="14" type="ordered locus">cu0131</name>
</gene>
<dbReference type="InterPro" id="IPR022687">
    <property type="entry name" value="HTH_DTXR"/>
</dbReference>
<dbReference type="InterPro" id="IPR022689">
    <property type="entry name" value="Iron_dep_repressor"/>
</dbReference>
<accession>B1VEA2</accession>
<comment type="subcellular location">
    <subcellularLocation>
        <location evidence="1">Cytoplasm</location>
    </subcellularLocation>
</comment>
<comment type="similarity">
    <text evidence="2">Belongs to the DtxR/MntR family.</text>
</comment>
<evidence type="ECO:0000256" key="6">
    <source>
        <dbReference type="ARBA" id="ARBA00023015"/>
    </source>
</evidence>
<evidence type="ECO:0000256" key="5">
    <source>
        <dbReference type="ARBA" id="ARBA00022491"/>
    </source>
</evidence>
<dbReference type="GO" id="GO:0045892">
    <property type="term" value="P:negative regulation of DNA-templated transcription"/>
    <property type="evidence" value="ECO:0007669"/>
    <property type="project" value="TreeGrafter"/>
</dbReference>
<evidence type="ECO:0000256" key="2">
    <source>
        <dbReference type="ARBA" id="ARBA00007871"/>
    </source>
</evidence>
<dbReference type="GO" id="GO:0003700">
    <property type="term" value="F:DNA-binding transcription factor activity"/>
    <property type="evidence" value="ECO:0007669"/>
    <property type="project" value="InterPro"/>
</dbReference>
<dbReference type="EMBL" id="AM942444">
    <property type="protein sequence ID" value="CAQ04091.1"/>
    <property type="molecule type" value="Genomic_DNA"/>
</dbReference>
<dbReference type="InterPro" id="IPR036388">
    <property type="entry name" value="WH-like_DNA-bd_sf"/>
</dbReference>
<keyword evidence="15" id="KW-1185">Reference proteome</keyword>
<dbReference type="KEGG" id="cur:cu0131"/>
<dbReference type="PANTHER" id="PTHR33238:SF11">
    <property type="entry name" value="TRANSCRIPTIONAL REGULATOR MNTR"/>
    <property type="match status" value="1"/>
</dbReference>
<reference evidence="14 15" key="1">
    <citation type="journal article" date="2008" name="J. Biotechnol.">
        <title>The lifestyle of Corynebacterium urealyticum derived from its complete genome sequence established by pyrosequencing.</title>
        <authorList>
            <person name="Tauch A."/>
            <person name="Trost E."/>
            <person name="Tilker A."/>
            <person name="Ludewig U."/>
            <person name="Schneiker S."/>
            <person name="Goesmann A."/>
            <person name="Arnold W."/>
            <person name="Bekel T."/>
            <person name="Brinkrolf K."/>
            <person name="Brune I."/>
            <person name="Goetker S."/>
            <person name="Kalinowski J."/>
            <person name="Kamp P.-B."/>
            <person name="Lobo F.P."/>
            <person name="Viehoever P."/>
            <person name="Weisshaar B."/>
            <person name="Soriano F."/>
            <person name="Droege M."/>
            <person name="Puehler A."/>
        </authorList>
    </citation>
    <scope>NUCLEOTIDE SEQUENCE [LARGE SCALE GENOMIC DNA]</scope>
    <source>
        <strain evidence="15">ATCC 43042 / DSM 7109</strain>
    </source>
</reference>
<evidence type="ECO:0000256" key="3">
    <source>
        <dbReference type="ARBA" id="ARBA00011738"/>
    </source>
</evidence>
<name>B1VEA2_CORU7</name>
<dbReference type="Pfam" id="PF02742">
    <property type="entry name" value="Fe_dep_repr_C"/>
    <property type="match status" value="1"/>
</dbReference>
<proteinExistence type="inferred from homology"/>
<evidence type="ECO:0000256" key="10">
    <source>
        <dbReference type="ARBA" id="ARBA00023211"/>
    </source>
</evidence>
<evidence type="ECO:0000256" key="11">
    <source>
        <dbReference type="ARBA" id="ARBA00032593"/>
    </source>
</evidence>
<protein>
    <recommendedName>
        <fullName evidence="11">Manganese transport regulator</fullName>
    </recommendedName>
</protein>
<dbReference type="SMART" id="SM00529">
    <property type="entry name" value="HTH_DTXR"/>
    <property type="match status" value="1"/>
</dbReference>
<feature type="region of interest" description="Disordered" evidence="12">
    <location>
        <begin position="1"/>
        <end position="25"/>
    </location>
</feature>
<dbReference type="InterPro" id="IPR036390">
    <property type="entry name" value="WH_DNA-bd_sf"/>
</dbReference>
<evidence type="ECO:0000313" key="15">
    <source>
        <dbReference type="Proteomes" id="UP000001727"/>
    </source>
</evidence>
<feature type="domain" description="HTH dtxR-type" evidence="13">
    <location>
        <begin position="40"/>
        <end position="102"/>
    </location>
</feature>
<dbReference type="GeneID" id="60604931"/>